<dbReference type="Proteomes" id="UP001016761">
    <property type="component" value="Unassembled WGS sequence"/>
</dbReference>
<name>A0A8J8KCY1_9EURY</name>
<comment type="caution">
    <text evidence="1">The sequence shown here is derived from an EMBL/GenBank/DDBJ whole genome shotgun (WGS) entry which is preliminary data.</text>
</comment>
<gene>
    <name evidence="1" type="ORF">HT576_00830</name>
    <name evidence="2" type="ORF">HTZ84_20210</name>
</gene>
<dbReference type="Proteomes" id="UP000728647">
    <property type="component" value="Unassembled WGS sequence"/>
</dbReference>
<dbReference type="AlphaFoldDB" id="A0A8J8KCY1"/>
<reference evidence="1 4" key="1">
    <citation type="submission" date="2020-06" db="EMBL/GenBank/DDBJ databases">
        <title>Haloterrigena sp. nov., an extremely halophilic archaeon isolated from a saline sediment.</title>
        <authorList>
            <person name="Liu B.-B."/>
        </authorList>
    </citation>
    <scope>NUCLEOTIDE SEQUENCE</scope>
    <source>
        <strain evidence="1">SYSU A121-1</strain>
        <strain evidence="2 4">SYSU A558-1</strain>
    </source>
</reference>
<protein>
    <submittedName>
        <fullName evidence="1">Zinc ribbon domain-containing protein</fullName>
    </submittedName>
</protein>
<proteinExistence type="predicted"/>
<organism evidence="1 3">
    <name type="scientific">Haloterrigena gelatinilytica</name>
    <dbReference type="NCBI Taxonomy" id="2741724"/>
    <lineage>
        <taxon>Archaea</taxon>
        <taxon>Methanobacteriati</taxon>
        <taxon>Methanobacteriota</taxon>
        <taxon>Stenosarchaea group</taxon>
        <taxon>Halobacteria</taxon>
        <taxon>Halobacteriales</taxon>
        <taxon>Natrialbaceae</taxon>
        <taxon>Haloterrigena</taxon>
    </lineage>
</organism>
<evidence type="ECO:0000313" key="3">
    <source>
        <dbReference type="Proteomes" id="UP000728647"/>
    </source>
</evidence>
<dbReference type="EMBL" id="JABURA010000001">
    <property type="protein sequence ID" value="NUB89578.1"/>
    <property type="molecule type" value="Genomic_DNA"/>
</dbReference>
<dbReference type="OrthoDB" id="284396at2157"/>
<evidence type="ECO:0000313" key="2">
    <source>
        <dbReference type="EMBL" id="NUC74592.1"/>
    </source>
</evidence>
<dbReference type="EMBL" id="JABUQZ010000001">
    <property type="protein sequence ID" value="NUC74592.1"/>
    <property type="molecule type" value="Genomic_DNA"/>
</dbReference>
<accession>A0A8J8KCY1</accession>
<dbReference type="RefSeq" id="WP_174682310.1">
    <property type="nucleotide sequence ID" value="NZ_JABUQZ010000001.1"/>
</dbReference>
<evidence type="ECO:0000313" key="4">
    <source>
        <dbReference type="Proteomes" id="UP001016761"/>
    </source>
</evidence>
<evidence type="ECO:0000313" key="1">
    <source>
        <dbReference type="EMBL" id="NUB89578.1"/>
    </source>
</evidence>
<dbReference type="Pfam" id="PF24441">
    <property type="entry name" value="DUF7560"/>
    <property type="match status" value="1"/>
</dbReference>
<dbReference type="InterPro" id="IPR055982">
    <property type="entry name" value="DUF7560"/>
</dbReference>
<sequence length="44" mass="4794">MNTYEFTCPDCQRAIPVTDPMREATLANGCPICGRSVTGEQFAV</sequence>
<keyword evidence="4" id="KW-1185">Reference proteome</keyword>